<dbReference type="EMBL" id="MDLC01000002">
    <property type="protein sequence ID" value="ODS25059.1"/>
    <property type="molecule type" value="Genomic_DNA"/>
</dbReference>
<protein>
    <submittedName>
        <fullName evidence="1">Uncharacterized protein</fullName>
    </submittedName>
</protein>
<sequence>MNIANLNYGYQTRRLALGIEFEDYLREAELVYPVRTEIEYQVPHHTPKPSRHYAFTQSGGIPKGLMRSAAGRYSLSYYPGIREQVDIRIYDYDRYFIPRRLRVPLRTLADVIEREEDDVLDYIEGHRRNVTLFPGAGYHLLSHVTGLRGRVLRNHLPMRWAYINASLEGSHEIIAQARGDDRGEFLLILPSESAPAVDLNASINIEVSISGPTVAPVPATDHLPEQDLLWDLPLEVLPAMGDVDNVSNGESLPAHYSTALPRTVQFIVGRLLTGRNEADFNFVLP</sequence>
<dbReference type="Proteomes" id="UP000242502">
    <property type="component" value="Unassembled WGS sequence"/>
</dbReference>
<comment type="caution">
    <text evidence="1">The sequence shown here is derived from an EMBL/GenBank/DDBJ whole genome shotgun (WGS) entry which is preliminary data.</text>
</comment>
<dbReference type="AlphaFoldDB" id="A0A1D2QU07"/>
<dbReference type="STRING" id="62101.AB835_00710"/>
<reference evidence="1 2" key="1">
    <citation type="journal article" date="2016" name="Appl. Environ. Microbiol.">
        <title>Lack of Overt Genome Reduction in the Bryostatin-Producing Bryozoan Symbiont "Candidatus Endobugula sertula".</title>
        <authorList>
            <person name="Miller I.J."/>
            <person name="Vanee N."/>
            <person name="Fong S.S."/>
            <person name="Lim-Fong G.E."/>
            <person name="Kwan J.C."/>
        </authorList>
    </citation>
    <scope>NUCLEOTIDE SEQUENCE [LARGE SCALE GENOMIC DNA]</scope>
    <source>
        <strain evidence="1">AB1-4</strain>
    </source>
</reference>
<proteinExistence type="predicted"/>
<accession>A0A1D2QU07</accession>
<evidence type="ECO:0000313" key="2">
    <source>
        <dbReference type="Proteomes" id="UP000242502"/>
    </source>
</evidence>
<evidence type="ECO:0000313" key="1">
    <source>
        <dbReference type="EMBL" id="ODS25059.1"/>
    </source>
</evidence>
<gene>
    <name evidence="1" type="ORF">AB835_00710</name>
</gene>
<organism evidence="1 2">
    <name type="scientific">Candidatus Endobugula sertula</name>
    <name type="common">Bugula neritina bacterial symbiont</name>
    <dbReference type="NCBI Taxonomy" id="62101"/>
    <lineage>
        <taxon>Bacteria</taxon>
        <taxon>Pseudomonadati</taxon>
        <taxon>Pseudomonadota</taxon>
        <taxon>Gammaproteobacteria</taxon>
        <taxon>Cellvibrionales</taxon>
        <taxon>Cellvibrionaceae</taxon>
        <taxon>Candidatus Endobugula</taxon>
    </lineage>
</organism>
<name>A0A1D2QU07_9GAMM</name>